<evidence type="ECO:0000313" key="1">
    <source>
        <dbReference type="EMBL" id="MVT09515.1"/>
    </source>
</evidence>
<evidence type="ECO:0000313" key="2">
    <source>
        <dbReference type="Proteomes" id="UP000461730"/>
    </source>
</evidence>
<keyword evidence="2" id="KW-1185">Reference proteome</keyword>
<dbReference type="RefSeq" id="WP_157306965.1">
    <property type="nucleotide sequence ID" value="NZ_WRXN01000006.1"/>
</dbReference>
<sequence length="262" mass="29907">MGHERIGTLPKSERWRGIVNSISNYAHTDNTIVDIAAQTTKNVRYRFQNIEDDGGVFAAFKYVLTLAFAAKSEDAFAKLAQQGIELPKDFSLYDLALSIQSYVAQNAESKEYSAFATQSMLETIGQWAKHNETSQTVLFDSNDKGLELWQKAANGAGFCELSRLFFAKFTERYLKYFLEREAAASINSLYERTQFNKNLEQHVERISKHAFETSKIVQSFAAAWFNKEVKAKLPTDRKIQGFLSFAFKKINSELVREETKNE</sequence>
<reference evidence="1 2" key="1">
    <citation type="submission" date="2019-12" db="EMBL/GenBank/DDBJ databases">
        <title>Chitinophaga sp. strain ysch24 (GDMCC 1.1355), whole genome shotgun sequence.</title>
        <authorList>
            <person name="Zhang X."/>
        </authorList>
    </citation>
    <scope>NUCLEOTIDE SEQUENCE [LARGE SCALE GENOMIC DNA]</scope>
    <source>
        <strain evidence="2">ysch24</strain>
    </source>
</reference>
<dbReference type="EMBL" id="WRXN01000006">
    <property type="protein sequence ID" value="MVT09515.1"/>
    <property type="molecule type" value="Genomic_DNA"/>
</dbReference>
<dbReference type="AlphaFoldDB" id="A0A7K1U6C3"/>
<gene>
    <name evidence="1" type="ORF">GO493_14695</name>
</gene>
<accession>A0A7K1U6C3</accession>
<comment type="caution">
    <text evidence="1">The sequence shown here is derived from an EMBL/GenBank/DDBJ whole genome shotgun (WGS) entry which is preliminary data.</text>
</comment>
<proteinExistence type="predicted"/>
<organism evidence="1 2">
    <name type="scientific">Chitinophaga tropicalis</name>
    <dbReference type="NCBI Taxonomy" id="2683588"/>
    <lineage>
        <taxon>Bacteria</taxon>
        <taxon>Pseudomonadati</taxon>
        <taxon>Bacteroidota</taxon>
        <taxon>Chitinophagia</taxon>
        <taxon>Chitinophagales</taxon>
        <taxon>Chitinophagaceae</taxon>
        <taxon>Chitinophaga</taxon>
    </lineage>
</organism>
<dbReference type="Proteomes" id="UP000461730">
    <property type="component" value="Unassembled WGS sequence"/>
</dbReference>
<protein>
    <submittedName>
        <fullName evidence="1">Uncharacterized protein</fullName>
    </submittedName>
</protein>
<name>A0A7K1U6C3_9BACT</name>